<gene>
    <name evidence="1" type="ORF">EPI10_011661</name>
</gene>
<sequence>MEAVEKSSCEAIQGLKRGETIYLTEGVLTFAAVVEEDQWWTDPPYETMVEAKSLCMSPGGADGIRFGVLGGGNRRGRINSCKKLLANRVDRSTICAYIINSKSLRESYSHCHFRHAPRKTNSVAHLFSNRRIKERRNNLSDSRSAYRRTDGGRTPILDHTRGQEVKIEGDALTVVKSFLQIGWIDLPFVRI</sequence>
<organism evidence="1 2">
    <name type="scientific">Gossypium australe</name>
    <dbReference type="NCBI Taxonomy" id="47621"/>
    <lineage>
        <taxon>Eukaryota</taxon>
        <taxon>Viridiplantae</taxon>
        <taxon>Streptophyta</taxon>
        <taxon>Embryophyta</taxon>
        <taxon>Tracheophyta</taxon>
        <taxon>Spermatophyta</taxon>
        <taxon>Magnoliopsida</taxon>
        <taxon>eudicotyledons</taxon>
        <taxon>Gunneridae</taxon>
        <taxon>Pentapetalae</taxon>
        <taxon>rosids</taxon>
        <taxon>malvids</taxon>
        <taxon>Malvales</taxon>
        <taxon>Malvaceae</taxon>
        <taxon>Malvoideae</taxon>
        <taxon>Gossypium</taxon>
    </lineage>
</organism>
<keyword evidence="2" id="KW-1185">Reference proteome</keyword>
<evidence type="ECO:0000313" key="1">
    <source>
        <dbReference type="EMBL" id="KAA3477800.1"/>
    </source>
</evidence>
<dbReference type="AlphaFoldDB" id="A0A5B6W7Y2"/>
<evidence type="ECO:0000313" key="2">
    <source>
        <dbReference type="Proteomes" id="UP000325315"/>
    </source>
</evidence>
<accession>A0A5B6W7Y2</accession>
<dbReference type="Proteomes" id="UP000325315">
    <property type="component" value="Unassembled WGS sequence"/>
</dbReference>
<protein>
    <submittedName>
        <fullName evidence="1">Uncharacterized protein</fullName>
    </submittedName>
</protein>
<proteinExistence type="predicted"/>
<reference evidence="2" key="1">
    <citation type="journal article" date="2019" name="Plant Biotechnol. J.">
        <title>Genome sequencing of the Australian wild diploid species Gossypium australe highlights disease resistance and delayed gland morphogenesis.</title>
        <authorList>
            <person name="Cai Y."/>
            <person name="Cai X."/>
            <person name="Wang Q."/>
            <person name="Wang P."/>
            <person name="Zhang Y."/>
            <person name="Cai C."/>
            <person name="Xu Y."/>
            <person name="Wang K."/>
            <person name="Zhou Z."/>
            <person name="Wang C."/>
            <person name="Geng S."/>
            <person name="Li B."/>
            <person name="Dong Q."/>
            <person name="Hou Y."/>
            <person name="Wang H."/>
            <person name="Ai P."/>
            <person name="Liu Z."/>
            <person name="Yi F."/>
            <person name="Sun M."/>
            <person name="An G."/>
            <person name="Cheng J."/>
            <person name="Zhang Y."/>
            <person name="Shi Q."/>
            <person name="Xie Y."/>
            <person name="Shi X."/>
            <person name="Chang Y."/>
            <person name="Huang F."/>
            <person name="Chen Y."/>
            <person name="Hong S."/>
            <person name="Mi L."/>
            <person name="Sun Q."/>
            <person name="Zhang L."/>
            <person name="Zhou B."/>
            <person name="Peng R."/>
            <person name="Zhang X."/>
            <person name="Liu F."/>
        </authorList>
    </citation>
    <scope>NUCLEOTIDE SEQUENCE [LARGE SCALE GENOMIC DNA]</scope>
    <source>
        <strain evidence="2">cv. PA1801</strain>
    </source>
</reference>
<dbReference type="EMBL" id="SMMG02000004">
    <property type="protein sequence ID" value="KAA3477800.1"/>
    <property type="molecule type" value="Genomic_DNA"/>
</dbReference>
<name>A0A5B6W7Y2_9ROSI</name>
<comment type="caution">
    <text evidence="1">The sequence shown here is derived from an EMBL/GenBank/DDBJ whole genome shotgun (WGS) entry which is preliminary data.</text>
</comment>
<dbReference type="OrthoDB" id="958248at2759"/>